<comment type="function">
    <text evidence="1 15">Converts 2,5-diamino-6-(ribosylamino)-4(3h)-pyrimidinone 5'-phosphate into 5-amino-6-(ribosylamino)-2,4(1h,3h)-pyrimidinedione 5'-phosphate.</text>
</comment>
<evidence type="ECO:0000256" key="14">
    <source>
        <dbReference type="ARBA" id="ARBA00049886"/>
    </source>
</evidence>
<sequence>MNEQYMRRAIELAKKGAGFVSPNPMVGAVIVKNGRVIGEGYHERCGQLHAERNAIAALTEDAKGATIYVTLEPCCHYGKTPPCTEAIIENKIAKVVIGSRDPNPLVSGKGAKILRDAGIEVVEDFMRKECDEINPIFFHYITKRIPYVSMKYAMTMDGKIATKTGASKWITGEESREDVQRLRHEHRGIMVGIGTVLADNPMLNCRMDGGRSPIRIIADSHLQIPLESKIVTTANEYETIVVTTESCKISNADKVKKLEDAGVCVLEVDEKDGHIALSDMMSKLGEKQIDSILLEGGGTLNDAMLRVGFVNRAYVYIAPKVFGGIDAKTPVEGVGVCEPSEATHFNMVDSKQIGADLRITYIKEVI</sequence>
<evidence type="ECO:0000256" key="15">
    <source>
        <dbReference type="PIRNR" id="PIRNR006769"/>
    </source>
</evidence>
<dbReference type="AlphaFoldDB" id="A0A1T4VE83"/>
<dbReference type="STRING" id="39495.SAMN02745111_00785"/>
<dbReference type="InterPro" id="IPR011549">
    <property type="entry name" value="RibD_C"/>
</dbReference>
<evidence type="ECO:0000313" key="20">
    <source>
        <dbReference type="EMBL" id="SKA63216.1"/>
    </source>
</evidence>
<dbReference type="PANTHER" id="PTHR38011">
    <property type="entry name" value="DIHYDROFOLATE REDUCTASE FAMILY PROTEIN (AFU_ORTHOLOGUE AFUA_8G06820)"/>
    <property type="match status" value="1"/>
</dbReference>
<feature type="binding site" evidence="17">
    <location>
        <position position="167"/>
    </location>
    <ligand>
        <name>substrate</name>
    </ligand>
</feature>
<feature type="binding site" evidence="17">
    <location>
        <position position="169"/>
    </location>
    <ligand>
        <name>NADP(+)</name>
        <dbReference type="ChEBI" id="CHEBI:58349"/>
    </ligand>
</feature>
<keyword evidence="9 15" id="KW-0862">Zinc</keyword>
<feature type="domain" description="CMP/dCMP-type deaminase" evidence="19">
    <location>
        <begin position="1"/>
        <end position="121"/>
    </location>
</feature>
<keyword evidence="7 15" id="KW-0479">Metal-binding</keyword>
<keyword evidence="10 15" id="KW-0521">NADP</keyword>
<evidence type="ECO:0000256" key="6">
    <source>
        <dbReference type="ARBA" id="ARBA00022619"/>
    </source>
</evidence>
<feature type="binding site" evidence="17">
    <location>
        <position position="183"/>
    </location>
    <ligand>
        <name>substrate</name>
    </ligand>
</feature>
<feature type="binding site" evidence="18">
    <location>
        <position position="74"/>
    </location>
    <ligand>
        <name>Zn(2+)</name>
        <dbReference type="ChEBI" id="CHEBI:29105"/>
        <note>catalytic</note>
    </ligand>
</feature>
<evidence type="ECO:0000256" key="3">
    <source>
        <dbReference type="ARBA" id="ARBA00004910"/>
    </source>
</evidence>
<evidence type="ECO:0000256" key="7">
    <source>
        <dbReference type="ARBA" id="ARBA00022723"/>
    </source>
</evidence>
<evidence type="ECO:0000259" key="19">
    <source>
        <dbReference type="PROSITE" id="PS51747"/>
    </source>
</evidence>
<dbReference type="UniPathway" id="UPA00275">
    <property type="reaction ID" value="UER00401"/>
</dbReference>
<accession>A0A1T4VE83</accession>
<keyword evidence="12" id="KW-0511">Multifunctional enzyme</keyword>
<dbReference type="InterPro" id="IPR016193">
    <property type="entry name" value="Cytidine_deaminase-like"/>
</dbReference>
<dbReference type="EC" id="1.1.1.193" evidence="15"/>
<comment type="catalytic activity">
    <reaction evidence="14 15">
        <text>2,5-diamino-6-hydroxy-4-(5-phosphoribosylamino)-pyrimidine + H2O + H(+) = 5-amino-6-(5-phospho-D-ribosylamino)uracil + NH4(+)</text>
        <dbReference type="Rhea" id="RHEA:21868"/>
        <dbReference type="ChEBI" id="CHEBI:15377"/>
        <dbReference type="ChEBI" id="CHEBI:15378"/>
        <dbReference type="ChEBI" id="CHEBI:28938"/>
        <dbReference type="ChEBI" id="CHEBI:58453"/>
        <dbReference type="ChEBI" id="CHEBI:58614"/>
        <dbReference type="EC" id="3.5.4.26"/>
    </reaction>
</comment>
<dbReference type="Gene3D" id="3.40.140.10">
    <property type="entry name" value="Cytidine Deaminase, domain 2"/>
    <property type="match status" value="1"/>
</dbReference>
<evidence type="ECO:0000256" key="5">
    <source>
        <dbReference type="ARBA" id="ARBA00007417"/>
    </source>
</evidence>
<evidence type="ECO:0000256" key="11">
    <source>
        <dbReference type="ARBA" id="ARBA00023002"/>
    </source>
</evidence>
<dbReference type="InterPro" id="IPR050765">
    <property type="entry name" value="Riboflavin_Biosynth_HTPR"/>
</dbReference>
<dbReference type="SUPFAM" id="SSF53927">
    <property type="entry name" value="Cytidine deaminase-like"/>
    <property type="match status" value="1"/>
</dbReference>
<dbReference type="NCBIfam" id="TIGR00326">
    <property type="entry name" value="eubact_ribD"/>
    <property type="match status" value="1"/>
</dbReference>
<keyword evidence="8 15" id="KW-0378">Hydrolase</keyword>
<comment type="pathway">
    <text evidence="2 15">Cofactor biosynthesis; riboflavin biosynthesis; 5-amino-6-(D-ribitylamino)uracil from GTP: step 2/4.</text>
</comment>
<feature type="binding site" evidence="17">
    <location>
        <position position="153"/>
    </location>
    <ligand>
        <name>NADP(+)</name>
        <dbReference type="ChEBI" id="CHEBI:58349"/>
    </ligand>
</feature>
<dbReference type="CDD" id="cd01284">
    <property type="entry name" value="Riboflavin_deaminase-reductase"/>
    <property type="match status" value="1"/>
</dbReference>
<dbReference type="PIRSF" id="PIRSF006769">
    <property type="entry name" value="RibD"/>
    <property type="match status" value="1"/>
</dbReference>
<dbReference type="GO" id="GO:0050661">
    <property type="term" value="F:NADP binding"/>
    <property type="evidence" value="ECO:0007669"/>
    <property type="project" value="InterPro"/>
</dbReference>
<evidence type="ECO:0000256" key="18">
    <source>
        <dbReference type="PIRSR" id="PIRSR006769-3"/>
    </source>
</evidence>
<comment type="similarity">
    <text evidence="4 15">In the N-terminal section; belongs to the cytidine and deoxycytidylate deaminase family.</text>
</comment>
<feature type="binding site" evidence="17">
    <location>
        <position position="199"/>
    </location>
    <ligand>
        <name>NADP(+)</name>
        <dbReference type="ChEBI" id="CHEBI:58349"/>
    </ligand>
</feature>
<evidence type="ECO:0000256" key="17">
    <source>
        <dbReference type="PIRSR" id="PIRSR006769-2"/>
    </source>
</evidence>
<protein>
    <recommendedName>
        <fullName evidence="15">Riboflavin biosynthesis protein RibD</fullName>
    </recommendedName>
    <domain>
        <recommendedName>
            <fullName evidence="15">Diaminohydroxyphosphoribosylaminopyrimidine deaminase</fullName>
            <shortName evidence="15">DRAP deaminase</shortName>
            <ecNumber evidence="15">3.5.4.26</ecNumber>
        </recommendedName>
        <alternativeName>
            <fullName evidence="15">Riboflavin-specific deaminase</fullName>
        </alternativeName>
    </domain>
    <domain>
        <recommendedName>
            <fullName evidence="15">5-amino-6-(5-phosphoribosylamino)uracil reductase</fullName>
            <ecNumber evidence="15">1.1.1.193</ecNumber>
        </recommendedName>
        <alternativeName>
            <fullName evidence="15">HTP reductase</fullName>
        </alternativeName>
    </domain>
</protein>
<evidence type="ECO:0000256" key="4">
    <source>
        <dbReference type="ARBA" id="ARBA00005259"/>
    </source>
</evidence>
<comment type="cofactor">
    <cofactor evidence="15 18">
        <name>Zn(2+)</name>
        <dbReference type="ChEBI" id="CHEBI:29105"/>
    </cofactor>
    <text evidence="15 18">Binds 1 zinc ion.</text>
</comment>
<keyword evidence="11 15" id="KW-0560">Oxidoreductase</keyword>
<dbReference type="NCBIfam" id="TIGR00227">
    <property type="entry name" value="ribD_Cterm"/>
    <property type="match status" value="1"/>
</dbReference>
<evidence type="ECO:0000256" key="1">
    <source>
        <dbReference type="ARBA" id="ARBA00002151"/>
    </source>
</evidence>
<organism evidence="20 21">
    <name type="scientific">Eubacterium uniforme</name>
    <dbReference type="NCBI Taxonomy" id="39495"/>
    <lineage>
        <taxon>Bacteria</taxon>
        <taxon>Bacillati</taxon>
        <taxon>Bacillota</taxon>
        <taxon>Clostridia</taxon>
        <taxon>Eubacteriales</taxon>
        <taxon>Eubacteriaceae</taxon>
        <taxon>Eubacterium</taxon>
    </lineage>
</organism>
<evidence type="ECO:0000313" key="21">
    <source>
        <dbReference type="Proteomes" id="UP000190814"/>
    </source>
</evidence>
<dbReference type="PANTHER" id="PTHR38011:SF7">
    <property type="entry name" value="2,5-DIAMINO-6-RIBOSYLAMINO-4(3H)-PYRIMIDINONE 5'-PHOSPHATE REDUCTASE"/>
    <property type="match status" value="1"/>
</dbReference>
<feature type="binding site" evidence="18">
    <location>
        <position position="83"/>
    </location>
    <ligand>
        <name>Zn(2+)</name>
        <dbReference type="ChEBI" id="CHEBI:29105"/>
        <note>catalytic</note>
    </ligand>
</feature>
<feature type="binding site" evidence="17">
    <location>
        <position position="206"/>
    </location>
    <ligand>
        <name>substrate</name>
    </ligand>
</feature>
<dbReference type="EMBL" id="FUXZ01000004">
    <property type="protein sequence ID" value="SKA63216.1"/>
    <property type="molecule type" value="Genomic_DNA"/>
</dbReference>
<proteinExistence type="inferred from homology"/>
<evidence type="ECO:0000256" key="10">
    <source>
        <dbReference type="ARBA" id="ARBA00022857"/>
    </source>
</evidence>
<feature type="binding site" evidence="17">
    <location>
        <position position="203"/>
    </location>
    <ligand>
        <name>substrate</name>
    </ligand>
</feature>
<feature type="binding site" evidence="17">
    <location>
        <position position="195"/>
    </location>
    <ligand>
        <name>NADP(+)</name>
        <dbReference type="ChEBI" id="CHEBI:58349"/>
    </ligand>
</feature>
<evidence type="ECO:0000256" key="2">
    <source>
        <dbReference type="ARBA" id="ARBA00004882"/>
    </source>
</evidence>
<feature type="binding site" evidence="17">
    <location>
        <position position="220"/>
    </location>
    <ligand>
        <name>NADP(+)</name>
        <dbReference type="ChEBI" id="CHEBI:58349"/>
    </ligand>
</feature>
<reference evidence="20 21" key="1">
    <citation type="submission" date="2017-02" db="EMBL/GenBank/DDBJ databases">
        <authorList>
            <person name="Peterson S.W."/>
        </authorList>
    </citation>
    <scope>NUCLEOTIDE SEQUENCE [LARGE SCALE GENOMIC DNA]</scope>
    <source>
        <strain evidence="20 21">ATCC 35992</strain>
    </source>
</reference>
<dbReference type="InterPro" id="IPR016192">
    <property type="entry name" value="APOBEC/CMP_deaminase_Zn-bd"/>
</dbReference>
<dbReference type="Pfam" id="PF00383">
    <property type="entry name" value="dCMP_cyt_deam_1"/>
    <property type="match status" value="1"/>
</dbReference>
<dbReference type="GO" id="GO:0009231">
    <property type="term" value="P:riboflavin biosynthetic process"/>
    <property type="evidence" value="ECO:0007669"/>
    <property type="project" value="UniProtKB-UniPathway"/>
</dbReference>
<dbReference type="PROSITE" id="PS51747">
    <property type="entry name" value="CYT_DCMP_DEAMINASES_2"/>
    <property type="match status" value="1"/>
</dbReference>
<dbReference type="Pfam" id="PF01872">
    <property type="entry name" value="RibD_C"/>
    <property type="match status" value="1"/>
</dbReference>
<dbReference type="Gene3D" id="3.40.430.10">
    <property type="entry name" value="Dihydrofolate Reductase, subunit A"/>
    <property type="match status" value="1"/>
</dbReference>
<evidence type="ECO:0000256" key="13">
    <source>
        <dbReference type="ARBA" id="ARBA00049861"/>
    </source>
</evidence>
<name>A0A1T4VE83_9FIRM</name>
<evidence type="ECO:0000256" key="8">
    <source>
        <dbReference type="ARBA" id="ARBA00022801"/>
    </source>
</evidence>
<dbReference type="GO" id="GO:0008270">
    <property type="term" value="F:zinc ion binding"/>
    <property type="evidence" value="ECO:0007669"/>
    <property type="project" value="InterPro"/>
</dbReference>
<keyword evidence="6 15" id="KW-0686">Riboflavin biosynthesis</keyword>
<dbReference type="InterPro" id="IPR002734">
    <property type="entry name" value="RibDG_C"/>
</dbReference>
<dbReference type="InterPro" id="IPR002125">
    <property type="entry name" value="CMP_dCMP_dom"/>
</dbReference>
<evidence type="ECO:0000256" key="9">
    <source>
        <dbReference type="ARBA" id="ARBA00022833"/>
    </source>
</evidence>
<dbReference type="PROSITE" id="PS00903">
    <property type="entry name" value="CYT_DCMP_DEAMINASES_1"/>
    <property type="match status" value="1"/>
</dbReference>
<gene>
    <name evidence="20" type="ORF">SAMN02745111_00785</name>
</gene>
<dbReference type="SUPFAM" id="SSF53597">
    <property type="entry name" value="Dihydrofolate reductase-like"/>
    <property type="match status" value="1"/>
</dbReference>
<evidence type="ECO:0000256" key="12">
    <source>
        <dbReference type="ARBA" id="ARBA00023268"/>
    </source>
</evidence>
<evidence type="ECO:0000256" key="16">
    <source>
        <dbReference type="PIRSR" id="PIRSR006769-1"/>
    </source>
</evidence>
<dbReference type="GO" id="GO:0008835">
    <property type="term" value="F:diaminohydroxyphosphoribosylaminopyrimidine deaminase activity"/>
    <property type="evidence" value="ECO:0007669"/>
    <property type="project" value="UniProtKB-EC"/>
</dbReference>
<feature type="active site" description="Proton donor" evidence="16">
    <location>
        <position position="51"/>
    </location>
</feature>
<dbReference type="EC" id="3.5.4.26" evidence="15"/>
<feature type="binding site" evidence="17">
    <location>
        <position position="295"/>
    </location>
    <ligand>
        <name>substrate</name>
    </ligand>
</feature>
<feature type="binding site" evidence="17">
    <location>
        <begin position="297"/>
        <end position="303"/>
    </location>
    <ligand>
        <name>NADP(+)</name>
        <dbReference type="ChEBI" id="CHEBI:58349"/>
    </ligand>
</feature>
<dbReference type="InterPro" id="IPR024072">
    <property type="entry name" value="DHFR-like_dom_sf"/>
</dbReference>
<dbReference type="FunFam" id="3.40.140.10:FF:000025">
    <property type="entry name" value="Riboflavin biosynthesis protein RibD"/>
    <property type="match status" value="1"/>
</dbReference>
<feature type="binding site" evidence="18">
    <location>
        <position position="49"/>
    </location>
    <ligand>
        <name>Zn(2+)</name>
        <dbReference type="ChEBI" id="CHEBI:29105"/>
        <note>catalytic</note>
    </ligand>
</feature>
<dbReference type="GO" id="GO:0008703">
    <property type="term" value="F:5-amino-6-(5-phosphoribosylamino)uracil reductase activity"/>
    <property type="evidence" value="ECO:0007669"/>
    <property type="project" value="UniProtKB-EC"/>
</dbReference>
<comment type="similarity">
    <text evidence="5 15">In the C-terminal section; belongs to the HTP reductase family.</text>
</comment>
<dbReference type="InterPro" id="IPR004794">
    <property type="entry name" value="Eubact_RibD"/>
</dbReference>
<comment type="pathway">
    <text evidence="3 15">Cofactor biosynthesis; riboflavin biosynthesis; 5-amino-6-(D-ribitylamino)uracil from GTP: step 3/4.</text>
</comment>
<comment type="catalytic activity">
    <reaction evidence="13 15">
        <text>5-amino-6-(5-phospho-D-ribitylamino)uracil + NADP(+) = 5-amino-6-(5-phospho-D-ribosylamino)uracil + NADPH + H(+)</text>
        <dbReference type="Rhea" id="RHEA:17845"/>
        <dbReference type="ChEBI" id="CHEBI:15378"/>
        <dbReference type="ChEBI" id="CHEBI:57783"/>
        <dbReference type="ChEBI" id="CHEBI:58349"/>
        <dbReference type="ChEBI" id="CHEBI:58421"/>
        <dbReference type="ChEBI" id="CHEBI:58453"/>
        <dbReference type="EC" id="1.1.1.193"/>
    </reaction>
</comment>
<dbReference type="Proteomes" id="UP000190814">
    <property type="component" value="Unassembled WGS sequence"/>
</dbReference>
<keyword evidence="21" id="KW-1185">Reference proteome</keyword>